<dbReference type="RefSeq" id="WP_194846932.1">
    <property type="nucleotide sequence ID" value="NZ_JAAEJV010000002.1"/>
</dbReference>
<dbReference type="EMBL" id="JAAEJV010000002">
    <property type="protein sequence ID" value="MBF5058651.1"/>
    <property type="molecule type" value="Genomic_DNA"/>
</dbReference>
<accession>A0ABS0AWY3</accession>
<dbReference type="CDD" id="cd00093">
    <property type="entry name" value="HTH_XRE"/>
    <property type="match status" value="1"/>
</dbReference>
<sequence length="98" mass="11038">MLLEDFIRSSGIKKKAFAQFIGISTTNLWKLLKGLNKPSLKTAQKIQEFTNNQVTIKELLSGKPSDRVEQTDSLGHRLNALEEKVTKLEKTISKPTKP</sequence>
<evidence type="ECO:0000259" key="1">
    <source>
        <dbReference type="PROSITE" id="PS50943"/>
    </source>
</evidence>
<comment type="caution">
    <text evidence="2">The sequence shown here is derived from an EMBL/GenBank/DDBJ whole genome shotgun (WGS) entry which is preliminary data.</text>
</comment>
<proteinExistence type="predicted"/>
<dbReference type="InterPro" id="IPR001387">
    <property type="entry name" value="Cro/C1-type_HTH"/>
</dbReference>
<keyword evidence="3" id="KW-1185">Reference proteome</keyword>
<gene>
    <name evidence="2" type="ORF">NEPTK9_000148</name>
</gene>
<organism evidence="2 3">
    <name type="scientific">Candidatus Neptunichlamydia vexilliferae</name>
    <dbReference type="NCBI Taxonomy" id="1651774"/>
    <lineage>
        <taxon>Bacteria</taxon>
        <taxon>Pseudomonadati</taxon>
        <taxon>Chlamydiota</taxon>
        <taxon>Chlamydiia</taxon>
        <taxon>Parachlamydiales</taxon>
        <taxon>Simkaniaceae</taxon>
        <taxon>Candidatus Neptunichlamydia</taxon>
    </lineage>
</organism>
<feature type="domain" description="HTH cro/C1-type" evidence="1">
    <location>
        <begin position="11"/>
        <end position="59"/>
    </location>
</feature>
<evidence type="ECO:0000313" key="2">
    <source>
        <dbReference type="EMBL" id="MBF5058651.1"/>
    </source>
</evidence>
<dbReference type="Proteomes" id="UP001194714">
    <property type="component" value="Unassembled WGS sequence"/>
</dbReference>
<name>A0ABS0AWY3_9BACT</name>
<dbReference type="InterPro" id="IPR010982">
    <property type="entry name" value="Lambda_DNA-bd_dom_sf"/>
</dbReference>
<evidence type="ECO:0000313" key="3">
    <source>
        <dbReference type="Proteomes" id="UP001194714"/>
    </source>
</evidence>
<dbReference type="Gene3D" id="1.10.260.40">
    <property type="entry name" value="lambda repressor-like DNA-binding domains"/>
    <property type="match status" value="1"/>
</dbReference>
<dbReference type="PROSITE" id="PS50943">
    <property type="entry name" value="HTH_CROC1"/>
    <property type="match status" value="1"/>
</dbReference>
<reference evidence="2 3" key="1">
    <citation type="submission" date="2020-01" db="EMBL/GenBank/DDBJ databases">
        <title>Draft genome sequence of Cand. Neptunochlamydia vexilliferae K9.</title>
        <authorList>
            <person name="Schulz F."/>
            <person name="Koestlbacher S."/>
            <person name="Wascher F."/>
            <person name="Pizzetti I."/>
            <person name="Horn M."/>
        </authorList>
    </citation>
    <scope>NUCLEOTIDE SEQUENCE [LARGE SCALE GENOMIC DNA]</scope>
    <source>
        <strain evidence="2 3">K9</strain>
    </source>
</reference>
<protein>
    <recommendedName>
        <fullName evidence="1">HTH cro/C1-type domain-containing protein</fullName>
    </recommendedName>
</protein>
<dbReference type="SUPFAM" id="SSF47413">
    <property type="entry name" value="lambda repressor-like DNA-binding domains"/>
    <property type="match status" value="1"/>
</dbReference>